<reference evidence="2 3" key="1">
    <citation type="journal article" date="2017" name="Nat. Ecol. Evol.">
        <title>Scallop genome provides insights into evolution of bilaterian karyotype and development.</title>
        <authorList>
            <person name="Wang S."/>
            <person name="Zhang J."/>
            <person name="Jiao W."/>
            <person name="Li J."/>
            <person name="Xun X."/>
            <person name="Sun Y."/>
            <person name="Guo X."/>
            <person name="Huan P."/>
            <person name="Dong B."/>
            <person name="Zhang L."/>
            <person name="Hu X."/>
            <person name="Sun X."/>
            <person name="Wang J."/>
            <person name="Zhao C."/>
            <person name="Wang Y."/>
            <person name="Wang D."/>
            <person name="Huang X."/>
            <person name="Wang R."/>
            <person name="Lv J."/>
            <person name="Li Y."/>
            <person name="Zhang Z."/>
            <person name="Liu B."/>
            <person name="Lu W."/>
            <person name="Hui Y."/>
            <person name="Liang J."/>
            <person name="Zhou Z."/>
            <person name="Hou R."/>
            <person name="Li X."/>
            <person name="Liu Y."/>
            <person name="Li H."/>
            <person name="Ning X."/>
            <person name="Lin Y."/>
            <person name="Zhao L."/>
            <person name="Xing Q."/>
            <person name="Dou J."/>
            <person name="Li Y."/>
            <person name="Mao J."/>
            <person name="Guo H."/>
            <person name="Dou H."/>
            <person name="Li T."/>
            <person name="Mu C."/>
            <person name="Jiang W."/>
            <person name="Fu Q."/>
            <person name="Fu X."/>
            <person name="Miao Y."/>
            <person name="Liu J."/>
            <person name="Yu Q."/>
            <person name="Li R."/>
            <person name="Liao H."/>
            <person name="Li X."/>
            <person name="Kong Y."/>
            <person name="Jiang Z."/>
            <person name="Chourrout D."/>
            <person name="Li R."/>
            <person name="Bao Z."/>
        </authorList>
    </citation>
    <scope>NUCLEOTIDE SEQUENCE [LARGE SCALE GENOMIC DNA]</scope>
    <source>
        <strain evidence="2 3">PY_sf001</strain>
    </source>
</reference>
<protein>
    <recommendedName>
        <fullName evidence="1">UspA domain-containing protein</fullName>
    </recommendedName>
</protein>
<gene>
    <name evidence="2" type="ORF">KP79_PYT15160</name>
</gene>
<proteinExistence type="predicted"/>
<dbReference type="Proteomes" id="UP000242188">
    <property type="component" value="Unassembled WGS sequence"/>
</dbReference>
<organism evidence="2 3">
    <name type="scientific">Mizuhopecten yessoensis</name>
    <name type="common">Japanese scallop</name>
    <name type="synonym">Patinopecten yessoensis</name>
    <dbReference type="NCBI Taxonomy" id="6573"/>
    <lineage>
        <taxon>Eukaryota</taxon>
        <taxon>Metazoa</taxon>
        <taxon>Spiralia</taxon>
        <taxon>Lophotrochozoa</taxon>
        <taxon>Mollusca</taxon>
        <taxon>Bivalvia</taxon>
        <taxon>Autobranchia</taxon>
        <taxon>Pteriomorphia</taxon>
        <taxon>Pectinida</taxon>
        <taxon>Pectinoidea</taxon>
        <taxon>Pectinidae</taxon>
        <taxon>Mizuhopecten</taxon>
    </lineage>
</organism>
<dbReference type="PRINTS" id="PR01438">
    <property type="entry name" value="UNVRSLSTRESS"/>
</dbReference>
<dbReference type="STRING" id="6573.A0A210R728"/>
<evidence type="ECO:0000313" key="2">
    <source>
        <dbReference type="EMBL" id="OWF56734.1"/>
    </source>
</evidence>
<dbReference type="InterPro" id="IPR014729">
    <property type="entry name" value="Rossmann-like_a/b/a_fold"/>
</dbReference>
<dbReference type="InterPro" id="IPR006016">
    <property type="entry name" value="UspA"/>
</dbReference>
<dbReference type="Gene3D" id="3.40.50.620">
    <property type="entry name" value="HUPs"/>
    <property type="match status" value="1"/>
</dbReference>
<dbReference type="CDD" id="cd23659">
    <property type="entry name" value="USP_At3g01520-like"/>
    <property type="match status" value="1"/>
</dbReference>
<name>A0A210R728_MIZYE</name>
<dbReference type="EMBL" id="NEDP02000104">
    <property type="protein sequence ID" value="OWF56734.1"/>
    <property type="molecule type" value="Genomic_DNA"/>
</dbReference>
<accession>A0A210R728</accession>
<dbReference type="Pfam" id="PF00582">
    <property type="entry name" value="Usp"/>
    <property type="match status" value="1"/>
</dbReference>
<feature type="domain" description="UspA" evidence="1">
    <location>
        <begin position="8"/>
        <end position="153"/>
    </location>
</feature>
<comment type="caution">
    <text evidence="2">The sequence shown here is derived from an EMBL/GenBank/DDBJ whole genome shotgun (WGS) entry which is preliminary data.</text>
</comment>
<dbReference type="PANTHER" id="PTHR31964">
    <property type="entry name" value="ADENINE NUCLEOTIDE ALPHA HYDROLASES-LIKE SUPERFAMILY PROTEIN"/>
    <property type="match status" value="1"/>
</dbReference>
<dbReference type="OrthoDB" id="843225at2759"/>
<dbReference type="SUPFAM" id="SSF52402">
    <property type="entry name" value="Adenine nucleotide alpha hydrolases-like"/>
    <property type="match status" value="1"/>
</dbReference>
<sequence length="155" mass="17277">MAAQEKTRVCLIAVDGSKHSNYAVDWFIKYVHRPNDRTILITCVDHTTAFAYGNVSMVPGNPDAITLAYKHEEKKAKDVLHKLEEEVLKHGVVAETLKVAGEAGEVIVRKAVEYEADMIVTGCRGLGQIRRTMMGSVSDYIIHHAHVPVLICRHE</sequence>
<dbReference type="AlphaFoldDB" id="A0A210R728"/>
<evidence type="ECO:0000259" key="1">
    <source>
        <dbReference type="Pfam" id="PF00582"/>
    </source>
</evidence>
<dbReference type="PANTHER" id="PTHR31964:SF113">
    <property type="entry name" value="USPA DOMAIN-CONTAINING PROTEIN"/>
    <property type="match status" value="1"/>
</dbReference>
<evidence type="ECO:0000313" key="3">
    <source>
        <dbReference type="Proteomes" id="UP000242188"/>
    </source>
</evidence>
<keyword evidence="3" id="KW-1185">Reference proteome</keyword>
<dbReference type="InterPro" id="IPR006015">
    <property type="entry name" value="Universal_stress_UspA"/>
</dbReference>